<dbReference type="InterPro" id="IPR051928">
    <property type="entry name" value="NorD/CobT"/>
</dbReference>
<proteinExistence type="predicted"/>
<feature type="compositionally biased region" description="Polar residues" evidence="1">
    <location>
        <begin position="233"/>
        <end position="251"/>
    </location>
</feature>
<dbReference type="Gene3D" id="3.40.50.410">
    <property type="entry name" value="von Willebrand factor, type A domain"/>
    <property type="match status" value="1"/>
</dbReference>
<dbReference type="InterPro" id="IPR036465">
    <property type="entry name" value="vWFA_dom_sf"/>
</dbReference>
<dbReference type="EMBL" id="WNCL01000017">
    <property type="protein sequence ID" value="MTU43373.1"/>
    <property type="molecule type" value="Genomic_DNA"/>
</dbReference>
<dbReference type="Proteomes" id="UP000462362">
    <property type="component" value="Unassembled WGS sequence"/>
</dbReference>
<name>A0A6I3S3H9_9BURK</name>
<sequence length="618" mass="67589">MDSKVVSALKKLGVIFSSLNVTVKVGAYCASTDGNEIRIPFPDAKTDFQMLTALLMHEASHCRYTDFKADFQSNKLVHSFVNAIEDARIEALIGQVYAGSSFMFKDLYLKMLPKIVSRMIGQNTIQVFGLWLNCRAFVFFGKPYVEEYEKKIGEYLRTVFPSQMLDQVSGLMDRRLPGLKSTSDVVDLSKEIFDIFVPCLKAMMKSRGDPQEGDGEGNGENASDSDELFDGDSSGNAEGSKSNGANGSKPGSETEDKTSEDGDGNGSGEGETVPENGAGADAKEDAESDSSDKADSSAGSQKASGGTSGAATPLTDGERSALLEELEGNGQEIPEENLMEAKELLNKMRDRKEPVAGLVQITHSSREQVSRKPLQDGTRGAERIMKAQDCARRIRNALMGLIEAKARSYSYYSDSGLKIDKRRISRLAVWDTKVFRKKDEVKGEDCAIMLLADTSGSMERDWVEEEYAACLGIALALRNERNVDVGFTTFSSCAEQILPLGAKSLLAYQTEIGASFHRNSTRTDLALIAALQELSFSNRKRKIVLVMTDGQSDNTLDTRQAIEALNRNHCEVYALGIGCRVWEADLYQGCFSIPDISALAQTLTDFAKISIRLGRKAV</sequence>
<evidence type="ECO:0000313" key="2">
    <source>
        <dbReference type="EMBL" id="MTU43373.1"/>
    </source>
</evidence>
<feature type="compositionally biased region" description="Low complexity" evidence="1">
    <location>
        <begin position="296"/>
        <end position="312"/>
    </location>
</feature>
<feature type="region of interest" description="Disordered" evidence="1">
    <location>
        <begin position="360"/>
        <end position="380"/>
    </location>
</feature>
<dbReference type="SUPFAM" id="SSF53300">
    <property type="entry name" value="vWA-like"/>
    <property type="match status" value="1"/>
</dbReference>
<protein>
    <submittedName>
        <fullName evidence="2">VWA domain-containing protein</fullName>
    </submittedName>
</protein>
<accession>A0A6I3S3H9</accession>
<dbReference type="InterPro" id="IPR002035">
    <property type="entry name" value="VWF_A"/>
</dbReference>
<feature type="compositionally biased region" description="Basic and acidic residues" evidence="1">
    <location>
        <begin position="281"/>
        <end position="295"/>
    </location>
</feature>
<dbReference type="RefSeq" id="WP_149879531.1">
    <property type="nucleotide sequence ID" value="NZ_WNCA01000017.1"/>
</dbReference>
<dbReference type="AlphaFoldDB" id="A0A6I3S3H9"/>
<evidence type="ECO:0000313" key="3">
    <source>
        <dbReference type="Proteomes" id="UP000462362"/>
    </source>
</evidence>
<feature type="compositionally biased region" description="Basic and acidic residues" evidence="1">
    <location>
        <begin position="364"/>
        <end position="380"/>
    </location>
</feature>
<comment type="caution">
    <text evidence="2">The sequence shown here is derived from an EMBL/GenBank/DDBJ whole genome shotgun (WGS) entry which is preliminary data.</text>
</comment>
<feature type="region of interest" description="Disordered" evidence="1">
    <location>
        <begin position="206"/>
        <end position="315"/>
    </location>
</feature>
<dbReference type="PANTHER" id="PTHR41248">
    <property type="entry name" value="NORD PROTEIN"/>
    <property type="match status" value="1"/>
</dbReference>
<organism evidence="2 3">
    <name type="scientific">Parasutterella excrementihominis</name>
    <dbReference type="NCBI Taxonomy" id="487175"/>
    <lineage>
        <taxon>Bacteria</taxon>
        <taxon>Pseudomonadati</taxon>
        <taxon>Pseudomonadota</taxon>
        <taxon>Betaproteobacteria</taxon>
        <taxon>Burkholderiales</taxon>
        <taxon>Sutterellaceae</taxon>
        <taxon>Parasutterella</taxon>
    </lineage>
</organism>
<dbReference type="Pfam" id="PF00092">
    <property type="entry name" value="VWA"/>
    <property type="match status" value="1"/>
</dbReference>
<dbReference type="SMART" id="SM00327">
    <property type="entry name" value="VWA"/>
    <property type="match status" value="1"/>
</dbReference>
<reference evidence="2 3" key="1">
    <citation type="journal article" date="2019" name="Nat. Med.">
        <title>A library of human gut bacterial isolates paired with longitudinal multiomics data enables mechanistic microbiome research.</title>
        <authorList>
            <person name="Poyet M."/>
            <person name="Groussin M."/>
            <person name="Gibbons S.M."/>
            <person name="Avila-Pacheco J."/>
            <person name="Jiang X."/>
            <person name="Kearney S.M."/>
            <person name="Perrotta A.R."/>
            <person name="Berdy B."/>
            <person name="Zhao S."/>
            <person name="Lieberman T.D."/>
            <person name="Swanson P.K."/>
            <person name="Smith M."/>
            <person name="Roesemann S."/>
            <person name="Alexander J.E."/>
            <person name="Rich S.A."/>
            <person name="Livny J."/>
            <person name="Vlamakis H."/>
            <person name="Clish C."/>
            <person name="Bullock K."/>
            <person name="Deik A."/>
            <person name="Scott J."/>
            <person name="Pierce K.A."/>
            <person name="Xavier R.J."/>
            <person name="Alm E.J."/>
        </authorList>
    </citation>
    <scope>NUCLEOTIDE SEQUENCE [LARGE SCALE GENOMIC DNA]</scope>
    <source>
        <strain evidence="2 3">BIOML-A2</strain>
    </source>
</reference>
<evidence type="ECO:0000256" key="1">
    <source>
        <dbReference type="SAM" id="MobiDB-lite"/>
    </source>
</evidence>
<gene>
    <name evidence="2" type="ORF">GMD42_07020</name>
</gene>
<feature type="compositionally biased region" description="Acidic residues" evidence="1">
    <location>
        <begin position="211"/>
        <end position="230"/>
    </location>
</feature>
<dbReference type="PANTHER" id="PTHR41248:SF1">
    <property type="entry name" value="NORD PROTEIN"/>
    <property type="match status" value="1"/>
</dbReference>
<dbReference type="PROSITE" id="PS50234">
    <property type="entry name" value="VWFA"/>
    <property type="match status" value="1"/>
</dbReference>
<dbReference type="CDD" id="cd00198">
    <property type="entry name" value="vWFA"/>
    <property type="match status" value="1"/>
</dbReference>